<reference evidence="2 3" key="1">
    <citation type="submission" date="2023-02" db="EMBL/GenBank/DDBJ databases">
        <title>LHISI_Scaffold_Assembly.</title>
        <authorList>
            <person name="Stuart O.P."/>
            <person name="Cleave R."/>
            <person name="Magrath M.J.L."/>
            <person name="Mikheyev A.S."/>
        </authorList>
    </citation>
    <scope>NUCLEOTIDE SEQUENCE [LARGE SCALE GENOMIC DNA]</scope>
    <source>
        <strain evidence="2">Daus_M_001</strain>
        <tissue evidence="2">Leg muscle</tissue>
    </source>
</reference>
<keyword evidence="3" id="KW-1185">Reference proteome</keyword>
<dbReference type="EMBL" id="JARBHB010000003">
    <property type="protein sequence ID" value="KAJ8888900.1"/>
    <property type="molecule type" value="Genomic_DNA"/>
</dbReference>
<feature type="compositionally biased region" description="Acidic residues" evidence="1">
    <location>
        <begin position="60"/>
        <end position="74"/>
    </location>
</feature>
<sequence>MKRSTLEMMCGWILTSWSLITQEIIVECFKKMGLLNALDGRDCDVMWDTIKREGEYGKGDDEDEDGKGEDEGEE</sequence>
<protein>
    <submittedName>
        <fullName evidence="2">Uncharacterized protein</fullName>
    </submittedName>
</protein>
<evidence type="ECO:0000313" key="2">
    <source>
        <dbReference type="EMBL" id="KAJ8888900.1"/>
    </source>
</evidence>
<gene>
    <name evidence="2" type="ORF">PR048_008394</name>
</gene>
<proteinExistence type="predicted"/>
<dbReference type="Proteomes" id="UP001159363">
    <property type="component" value="Chromosome 3"/>
</dbReference>
<organism evidence="2 3">
    <name type="scientific">Dryococelus australis</name>
    <dbReference type="NCBI Taxonomy" id="614101"/>
    <lineage>
        <taxon>Eukaryota</taxon>
        <taxon>Metazoa</taxon>
        <taxon>Ecdysozoa</taxon>
        <taxon>Arthropoda</taxon>
        <taxon>Hexapoda</taxon>
        <taxon>Insecta</taxon>
        <taxon>Pterygota</taxon>
        <taxon>Neoptera</taxon>
        <taxon>Polyneoptera</taxon>
        <taxon>Phasmatodea</taxon>
        <taxon>Verophasmatodea</taxon>
        <taxon>Anareolatae</taxon>
        <taxon>Phasmatidae</taxon>
        <taxon>Eurycanthinae</taxon>
        <taxon>Dryococelus</taxon>
    </lineage>
</organism>
<evidence type="ECO:0000256" key="1">
    <source>
        <dbReference type="SAM" id="MobiDB-lite"/>
    </source>
</evidence>
<feature type="region of interest" description="Disordered" evidence="1">
    <location>
        <begin position="54"/>
        <end position="74"/>
    </location>
</feature>
<evidence type="ECO:0000313" key="3">
    <source>
        <dbReference type="Proteomes" id="UP001159363"/>
    </source>
</evidence>
<name>A0ABQ9HWZ4_9NEOP</name>
<comment type="caution">
    <text evidence="2">The sequence shown here is derived from an EMBL/GenBank/DDBJ whole genome shotgun (WGS) entry which is preliminary data.</text>
</comment>
<accession>A0ABQ9HWZ4</accession>